<dbReference type="InterPro" id="IPR007267">
    <property type="entry name" value="GtrA_DPMS_TM"/>
</dbReference>
<reference evidence="8" key="2">
    <citation type="submission" date="2021-04" db="EMBL/GenBank/DDBJ databases">
        <authorList>
            <person name="Gilroy R."/>
        </authorList>
    </citation>
    <scope>NUCLEOTIDE SEQUENCE</scope>
    <source>
        <strain evidence="8">ChiHjej12B11-1927</strain>
    </source>
</reference>
<sequence>MIGKLYKKYEELVMYIIVGVCTMIVSLASYYILANPLGIYYQTANIISWVLAVAFAYVTNKKFVFKSRYSGLSGTAKEMASFVSSRIASLLAEVISMYFFVQICQIDDNIVKLMNQVLVTVLNYIFSKFWVFRKSRKAQENAGE</sequence>
<evidence type="ECO:0000259" key="7">
    <source>
        <dbReference type="Pfam" id="PF04138"/>
    </source>
</evidence>
<feature type="transmembrane region" description="Helical" evidence="6">
    <location>
        <begin position="39"/>
        <end position="58"/>
    </location>
</feature>
<accession>A0A9D1VN24</accession>
<comment type="similarity">
    <text evidence="2">Belongs to the GtrA family.</text>
</comment>
<feature type="transmembrane region" description="Helical" evidence="6">
    <location>
        <begin position="79"/>
        <end position="101"/>
    </location>
</feature>
<feature type="transmembrane region" description="Helical" evidence="6">
    <location>
        <begin position="12"/>
        <end position="33"/>
    </location>
</feature>
<evidence type="ECO:0000256" key="3">
    <source>
        <dbReference type="ARBA" id="ARBA00022692"/>
    </source>
</evidence>
<keyword evidence="3 6" id="KW-0812">Transmembrane</keyword>
<evidence type="ECO:0000256" key="6">
    <source>
        <dbReference type="SAM" id="Phobius"/>
    </source>
</evidence>
<evidence type="ECO:0000256" key="4">
    <source>
        <dbReference type="ARBA" id="ARBA00022989"/>
    </source>
</evidence>
<feature type="domain" description="GtrA/DPMS transmembrane" evidence="7">
    <location>
        <begin position="15"/>
        <end position="132"/>
    </location>
</feature>
<evidence type="ECO:0000256" key="5">
    <source>
        <dbReference type="ARBA" id="ARBA00023136"/>
    </source>
</evidence>
<evidence type="ECO:0000313" key="8">
    <source>
        <dbReference type="EMBL" id="HIX38447.1"/>
    </source>
</evidence>
<dbReference type="PANTHER" id="PTHR38459">
    <property type="entry name" value="PROPHAGE BACTOPRENOL-LINKED GLUCOSE TRANSLOCASE HOMOLOG"/>
    <property type="match status" value="1"/>
</dbReference>
<reference evidence="8" key="1">
    <citation type="journal article" date="2021" name="PeerJ">
        <title>Extensive microbial diversity within the chicken gut microbiome revealed by metagenomics and culture.</title>
        <authorList>
            <person name="Gilroy R."/>
            <person name="Ravi A."/>
            <person name="Getino M."/>
            <person name="Pursley I."/>
            <person name="Horton D.L."/>
            <person name="Alikhan N.F."/>
            <person name="Baker D."/>
            <person name="Gharbi K."/>
            <person name="Hall N."/>
            <person name="Watson M."/>
            <person name="Adriaenssens E.M."/>
            <person name="Foster-Nyarko E."/>
            <person name="Jarju S."/>
            <person name="Secka A."/>
            <person name="Antonio M."/>
            <person name="Oren A."/>
            <person name="Chaudhuri R.R."/>
            <person name="La Ragione R."/>
            <person name="Hildebrand F."/>
            <person name="Pallen M.J."/>
        </authorList>
    </citation>
    <scope>NUCLEOTIDE SEQUENCE</scope>
    <source>
        <strain evidence="8">ChiHjej12B11-1927</strain>
    </source>
</reference>
<proteinExistence type="inferred from homology"/>
<keyword evidence="4 6" id="KW-1133">Transmembrane helix</keyword>
<name>A0A9D1VN24_9FIRM</name>
<keyword evidence="5 6" id="KW-0472">Membrane</keyword>
<feature type="transmembrane region" description="Helical" evidence="6">
    <location>
        <begin position="113"/>
        <end position="131"/>
    </location>
</feature>
<comment type="caution">
    <text evidence="8">The sequence shown here is derived from an EMBL/GenBank/DDBJ whole genome shotgun (WGS) entry which is preliminary data.</text>
</comment>
<evidence type="ECO:0000256" key="1">
    <source>
        <dbReference type="ARBA" id="ARBA00004141"/>
    </source>
</evidence>
<dbReference type="PANTHER" id="PTHR38459:SF5">
    <property type="entry name" value="CELL WALL TEICHOIC ACID GLYCOSYLATION PROTEIN GTCA"/>
    <property type="match status" value="1"/>
</dbReference>
<dbReference type="AlphaFoldDB" id="A0A9D1VN24"/>
<comment type="subcellular location">
    <subcellularLocation>
        <location evidence="1">Membrane</location>
        <topology evidence="1">Multi-pass membrane protein</topology>
    </subcellularLocation>
</comment>
<protein>
    <submittedName>
        <fullName evidence="8">GtrA family protein</fullName>
    </submittedName>
</protein>
<dbReference type="InterPro" id="IPR051401">
    <property type="entry name" value="GtrA_CellWall_Glycosyl"/>
</dbReference>
<dbReference type="Pfam" id="PF04138">
    <property type="entry name" value="GtrA_DPMS_TM"/>
    <property type="match status" value="1"/>
</dbReference>
<dbReference type="EMBL" id="DXFG01000251">
    <property type="protein sequence ID" value="HIX38447.1"/>
    <property type="molecule type" value="Genomic_DNA"/>
</dbReference>
<dbReference type="GO" id="GO:0005886">
    <property type="term" value="C:plasma membrane"/>
    <property type="evidence" value="ECO:0007669"/>
    <property type="project" value="TreeGrafter"/>
</dbReference>
<gene>
    <name evidence="8" type="ORF">H9738_11370</name>
</gene>
<evidence type="ECO:0000313" key="9">
    <source>
        <dbReference type="Proteomes" id="UP000824230"/>
    </source>
</evidence>
<dbReference type="GO" id="GO:0000271">
    <property type="term" value="P:polysaccharide biosynthetic process"/>
    <property type="evidence" value="ECO:0007669"/>
    <property type="project" value="InterPro"/>
</dbReference>
<dbReference type="Proteomes" id="UP000824230">
    <property type="component" value="Unassembled WGS sequence"/>
</dbReference>
<evidence type="ECO:0000256" key="2">
    <source>
        <dbReference type="ARBA" id="ARBA00009399"/>
    </source>
</evidence>
<organism evidence="8 9">
    <name type="scientific">Candidatus Blautia pullistercoris</name>
    <dbReference type="NCBI Taxonomy" id="2838499"/>
    <lineage>
        <taxon>Bacteria</taxon>
        <taxon>Bacillati</taxon>
        <taxon>Bacillota</taxon>
        <taxon>Clostridia</taxon>
        <taxon>Lachnospirales</taxon>
        <taxon>Lachnospiraceae</taxon>
        <taxon>Blautia</taxon>
    </lineage>
</organism>